<evidence type="ECO:0000256" key="5">
    <source>
        <dbReference type="ARBA" id="ARBA00023015"/>
    </source>
</evidence>
<evidence type="ECO:0000313" key="12">
    <source>
        <dbReference type="Proteomes" id="UP000789831"/>
    </source>
</evidence>
<name>A0A9N9D0Y2_9GLOM</name>
<accession>A0A9N9D0Y2</accession>
<reference evidence="11" key="1">
    <citation type="submission" date="2021-06" db="EMBL/GenBank/DDBJ databases">
        <authorList>
            <person name="Kallberg Y."/>
            <person name="Tangrot J."/>
            <person name="Rosling A."/>
        </authorList>
    </citation>
    <scope>NUCLEOTIDE SEQUENCE</scope>
    <source>
        <strain evidence="11">MT106</strain>
    </source>
</reference>
<dbReference type="OrthoDB" id="3236755at2759"/>
<dbReference type="GO" id="GO:0003677">
    <property type="term" value="F:DNA binding"/>
    <property type="evidence" value="ECO:0007669"/>
    <property type="project" value="InterPro"/>
</dbReference>
<dbReference type="SUPFAM" id="SSF53098">
    <property type="entry name" value="Ribonuclease H-like"/>
    <property type="match status" value="1"/>
</dbReference>
<dbReference type="InterPro" id="IPR007021">
    <property type="entry name" value="DUF659"/>
</dbReference>
<dbReference type="InterPro" id="IPR052035">
    <property type="entry name" value="ZnF_BED_domain_contain"/>
</dbReference>
<proteinExistence type="predicted"/>
<evidence type="ECO:0000256" key="8">
    <source>
        <dbReference type="PROSITE-ProRule" id="PRU00027"/>
    </source>
</evidence>
<keyword evidence="12" id="KW-1185">Reference proteome</keyword>
<sequence length="314" mass="35572">MKSRNSPADSFEIVEESNATSSTGNISNQSMLVKGKAPIKKKIINKGGRPRSIVWEHFTKDLPDRFGYYRAICQYCNQHWSRRKLTVMKSHLALHCKKVPDDINNLFLRLIAEKAEKLVDEDNIDDNIDDNILLTINKKHKYISKQATLDSSFKSTESVNKDQHALVTVKITKALTNQQNLTLALDGCLTSTNNSLYDYIIATPERKEYLITIEDYSTNSQTGIYMTDKISTIIEKIGSSKVTALVTDNDENVRVARQIIHETYSQIMNIRCIAHALNLILTDLVKLELIKKTLTNASIIISFFKTSYTAGHLL</sequence>
<evidence type="ECO:0000256" key="7">
    <source>
        <dbReference type="ARBA" id="ARBA00023242"/>
    </source>
</evidence>
<comment type="caution">
    <text evidence="11">The sequence shown here is derived from an EMBL/GenBank/DDBJ whole genome shotgun (WGS) entry which is preliminary data.</text>
</comment>
<feature type="compositionally biased region" description="Polar residues" evidence="9">
    <location>
        <begin position="17"/>
        <end position="27"/>
    </location>
</feature>
<evidence type="ECO:0000313" key="11">
    <source>
        <dbReference type="EMBL" id="CAG8622884.1"/>
    </source>
</evidence>
<dbReference type="GO" id="GO:0005634">
    <property type="term" value="C:nucleus"/>
    <property type="evidence" value="ECO:0007669"/>
    <property type="project" value="UniProtKB-SubCell"/>
</dbReference>
<evidence type="ECO:0000256" key="2">
    <source>
        <dbReference type="ARBA" id="ARBA00022723"/>
    </source>
</evidence>
<dbReference type="GO" id="GO:0008270">
    <property type="term" value="F:zinc ion binding"/>
    <property type="evidence" value="ECO:0007669"/>
    <property type="project" value="UniProtKB-KW"/>
</dbReference>
<protein>
    <submittedName>
        <fullName evidence="11">10524_t:CDS:1</fullName>
    </submittedName>
</protein>
<feature type="region of interest" description="Disordered" evidence="9">
    <location>
        <begin position="1"/>
        <end position="27"/>
    </location>
</feature>
<keyword evidence="6" id="KW-0804">Transcription</keyword>
<dbReference type="PANTHER" id="PTHR46481:SF10">
    <property type="entry name" value="ZINC FINGER BED DOMAIN-CONTAINING PROTEIN 39"/>
    <property type="match status" value="1"/>
</dbReference>
<evidence type="ECO:0000256" key="6">
    <source>
        <dbReference type="ARBA" id="ARBA00023163"/>
    </source>
</evidence>
<keyword evidence="3 8" id="KW-0863">Zinc-finger</keyword>
<dbReference type="InterPro" id="IPR003656">
    <property type="entry name" value="Znf_BED"/>
</dbReference>
<evidence type="ECO:0000259" key="10">
    <source>
        <dbReference type="PROSITE" id="PS50808"/>
    </source>
</evidence>
<evidence type="ECO:0000256" key="3">
    <source>
        <dbReference type="ARBA" id="ARBA00022771"/>
    </source>
</evidence>
<dbReference type="EMBL" id="CAJVPL010002940">
    <property type="protein sequence ID" value="CAG8622884.1"/>
    <property type="molecule type" value="Genomic_DNA"/>
</dbReference>
<dbReference type="PANTHER" id="PTHR46481">
    <property type="entry name" value="ZINC FINGER BED DOMAIN-CONTAINING PROTEIN 4"/>
    <property type="match status" value="1"/>
</dbReference>
<evidence type="ECO:0000256" key="1">
    <source>
        <dbReference type="ARBA" id="ARBA00004123"/>
    </source>
</evidence>
<evidence type="ECO:0000256" key="4">
    <source>
        <dbReference type="ARBA" id="ARBA00022833"/>
    </source>
</evidence>
<dbReference type="PROSITE" id="PS50808">
    <property type="entry name" value="ZF_BED"/>
    <property type="match status" value="1"/>
</dbReference>
<dbReference type="Pfam" id="PF04937">
    <property type="entry name" value="DUF659"/>
    <property type="match status" value="1"/>
</dbReference>
<dbReference type="Proteomes" id="UP000789831">
    <property type="component" value="Unassembled WGS sequence"/>
</dbReference>
<evidence type="ECO:0000256" key="9">
    <source>
        <dbReference type="SAM" id="MobiDB-lite"/>
    </source>
</evidence>
<dbReference type="AlphaFoldDB" id="A0A9N9D0Y2"/>
<keyword evidence="5" id="KW-0805">Transcription regulation</keyword>
<gene>
    <name evidence="11" type="ORF">AGERDE_LOCUS10148</name>
</gene>
<keyword evidence="2" id="KW-0479">Metal-binding</keyword>
<dbReference type="InterPro" id="IPR012337">
    <property type="entry name" value="RNaseH-like_sf"/>
</dbReference>
<comment type="subcellular location">
    <subcellularLocation>
        <location evidence="1">Nucleus</location>
    </subcellularLocation>
</comment>
<feature type="domain" description="BED-type" evidence="10">
    <location>
        <begin position="49"/>
        <end position="103"/>
    </location>
</feature>
<keyword evidence="4" id="KW-0862">Zinc</keyword>
<keyword evidence="7" id="KW-0539">Nucleus</keyword>
<organism evidence="11 12">
    <name type="scientific">Ambispora gerdemannii</name>
    <dbReference type="NCBI Taxonomy" id="144530"/>
    <lineage>
        <taxon>Eukaryota</taxon>
        <taxon>Fungi</taxon>
        <taxon>Fungi incertae sedis</taxon>
        <taxon>Mucoromycota</taxon>
        <taxon>Glomeromycotina</taxon>
        <taxon>Glomeromycetes</taxon>
        <taxon>Archaeosporales</taxon>
        <taxon>Ambisporaceae</taxon>
        <taxon>Ambispora</taxon>
    </lineage>
</organism>